<dbReference type="HOGENOM" id="CLU_2276683_0_0_1"/>
<evidence type="ECO:0000313" key="3">
    <source>
        <dbReference type="Proteomes" id="UP000002624"/>
    </source>
</evidence>
<dbReference type="VEuPathDB" id="FungiDB:HCDG_06229"/>
<reference evidence="3" key="1">
    <citation type="submission" date="2009-05" db="EMBL/GenBank/DDBJ databases">
        <title>The genome sequence of Ajellomyces capsulatus strain H143.</title>
        <authorList>
            <person name="Champion M."/>
            <person name="Cuomo C.A."/>
            <person name="Ma L.-J."/>
            <person name="Henn M.R."/>
            <person name="Sil A."/>
            <person name="Goldman B."/>
            <person name="Young S.K."/>
            <person name="Kodira C.D."/>
            <person name="Zeng Q."/>
            <person name="Koehrsen M."/>
            <person name="Alvarado L."/>
            <person name="Berlin A.M."/>
            <person name="Borenstein D."/>
            <person name="Chen Z."/>
            <person name="Engels R."/>
            <person name="Freedman E."/>
            <person name="Gellesch M."/>
            <person name="Goldberg J."/>
            <person name="Griggs A."/>
            <person name="Gujja S."/>
            <person name="Heiman D.I."/>
            <person name="Hepburn T.A."/>
            <person name="Howarth C."/>
            <person name="Jen D."/>
            <person name="Larson L."/>
            <person name="Lewis B."/>
            <person name="Mehta T."/>
            <person name="Park D."/>
            <person name="Pearson M."/>
            <person name="Roberts A."/>
            <person name="Saif S."/>
            <person name="Shea T.D."/>
            <person name="Shenoy N."/>
            <person name="Sisk P."/>
            <person name="Stolte C."/>
            <person name="Sykes S."/>
            <person name="Walk T."/>
            <person name="White J."/>
            <person name="Yandava C."/>
            <person name="Klein B."/>
            <person name="McEwen J.G."/>
            <person name="Puccia R."/>
            <person name="Goldman G.H."/>
            <person name="Felipe M.S."/>
            <person name="Nino-Vega G."/>
            <person name="San-Blas G."/>
            <person name="Taylor J.W."/>
            <person name="Mendoza L."/>
            <person name="Galagan J.E."/>
            <person name="Nusbaum C."/>
            <person name="Birren B.W."/>
        </authorList>
    </citation>
    <scope>NUCLEOTIDE SEQUENCE [LARGE SCALE GENOMIC DNA]</scope>
    <source>
        <strain evidence="3">H143</strain>
    </source>
</reference>
<organism evidence="2 3">
    <name type="scientific">Ajellomyces capsulatus (strain H143)</name>
    <name type="common">Darling's disease fungus</name>
    <name type="synonym">Histoplasma capsulatum</name>
    <dbReference type="NCBI Taxonomy" id="544712"/>
    <lineage>
        <taxon>Eukaryota</taxon>
        <taxon>Fungi</taxon>
        <taxon>Dikarya</taxon>
        <taxon>Ascomycota</taxon>
        <taxon>Pezizomycotina</taxon>
        <taxon>Eurotiomycetes</taxon>
        <taxon>Eurotiomycetidae</taxon>
        <taxon>Onygenales</taxon>
        <taxon>Ajellomycetaceae</taxon>
        <taxon>Histoplasma</taxon>
    </lineage>
</organism>
<evidence type="ECO:0000256" key="1">
    <source>
        <dbReference type="SAM" id="MobiDB-lite"/>
    </source>
</evidence>
<dbReference type="Proteomes" id="UP000002624">
    <property type="component" value="Unassembled WGS sequence"/>
</dbReference>
<feature type="region of interest" description="Disordered" evidence="1">
    <location>
        <begin position="1"/>
        <end position="48"/>
    </location>
</feature>
<evidence type="ECO:0000313" key="2">
    <source>
        <dbReference type="EMBL" id="EER40007.1"/>
    </source>
</evidence>
<feature type="compositionally biased region" description="Polar residues" evidence="1">
    <location>
        <begin position="1"/>
        <end position="12"/>
    </location>
</feature>
<dbReference type="EMBL" id="GG692428">
    <property type="protein sequence ID" value="EER40007.1"/>
    <property type="molecule type" value="Genomic_DNA"/>
</dbReference>
<protein>
    <submittedName>
        <fullName evidence="2">DNA repair and recombination protein RAD26</fullName>
    </submittedName>
</protein>
<dbReference type="STRING" id="544712.C6HI79"/>
<dbReference type="AlphaFoldDB" id="C6HI79"/>
<name>C6HI79_AJECH</name>
<sequence>MDQSQNADTQGVTHAVEATQASGQEDEHDVKPSIPETSQSTVVPDAEESRLRELQADVRNQDDLERDIGRQVRAVPLHYTLFNFYEHIDSNGEPFSPFDNPN</sequence>
<accession>C6HI79</accession>
<gene>
    <name evidence="2" type="ORF">HCDG_06229</name>
</gene>
<proteinExistence type="predicted"/>